<keyword evidence="2" id="KW-1185">Reference proteome</keyword>
<protein>
    <submittedName>
        <fullName evidence="1 3">Uncharacterized protein</fullName>
    </submittedName>
</protein>
<gene>
    <name evidence="1" type="ORF">GPUH_LOCUS17870</name>
</gene>
<dbReference type="EMBL" id="UYRT01085812">
    <property type="protein sequence ID" value="VDN30604.1"/>
    <property type="molecule type" value="Genomic_DNA"/>
</dbReference>
<reference evidence="3" key="1">
    <citation type="submission" date="2016-06" db="UniProtKB">
        <authorList>
            <consortium name="WormBaseParasite"/>
        </authorList>
    </citation>
    <scope>IDENTIFICATION</scope>
</reference>
<dbReference type="AlphaFoldDB" id="A0A183EA76"/>
<evidence type="ECO:0000313" key="3">
    <source>
        <dbReference type="WBParaSite" id="GPUH_0001789201-mRNA-1"/>
    </source>
</evidence>
<name>A0A183EA76_9BILA</name>
<organism evidence="3">
    <name type="scientific">Gongylonema pulchrum</name>
    <dbReference type="NCBI Taxonomy" id="637853"/>
    <lineage>
        <taxon>Eukaryota</taxon>
        <taxon>Metazoa</taxon>
        <taxon>Ecdysozoa</taxon>
        <taxon>Nematoda</taxon>
        <taxon>Chromadorea</taxon>
        <taxon>Rhabditida</taxon>
        <taxon>Spirurina</taxon>
        <taxon>Spiruromorpha</taxon>
        <taxon>Spiruroidea</taxon>
        <taxon>Gongylonematidae</taxon>
        <taxon>Gongylonema</taxon>
    </lineage>
</organism>
<accession>A0A183EA76</accession>
<dbReference type="WBParaSite" id="GPUH_0001789201-mRNA-1">
    <property type="protein sequence ID" value="GPUH_0001789201-mRNA-1"/>
    <property type="gene ID" value="GPUH_0001789201"/>
</dbReference>
<dbReference type="Proteomes" id="UP000271098">
    <property type="component" value="Unassembled WGS sequence"/>
</dbReference>
<evidence type="ECO:0000313" key="2">
    <source>
        <dbReference type="Proteomes" id="UP000271098"/>
    </source>
</evidence>
<evidence type="ECO:0000313" key="1">
    <source>
        <dbReference type="EMBL" id="VDN30604.1"/>
    </source>
</evidence>
<proteinExistence type="predicted"/>
<reference evidence="1 2" key="2">
    <citation type="submission" date="2018-11" db="EMBL/GenBank/DDBJ databases">
        <authorList>
            <consortium name="Pathogen Informatics"/>
        </authorList>
    </citation>
    <scope>NUCLEOTIDE SEQUENCE [LARGE SCALE GENOMIC DNA]</scope>
</reference>
<sequence length="217" mass="24406">MHACDLDCLLLNVFELLDFNPYVRPIIVTMQTNNRTNKDQTDNVTVPNNAVLEQDSATLLLQQHSLCEQQSASSDIAKQALHAEVAHKSGKLESSSIASNCQTLRDQALASVQDSLSSEASSRKPISTVFRSGQIVEGHKSSFTDIVDYSPDRSPTKTWNIEGDRDHCNKLRYSTLLFIKQGMYYILYIWCKKLDYATHKRGARNGMLTTIPSKYTE</sequence>